<dbReference type="InterPro" id="IPR036188">
    <property type="entry name" value="FAD/NAD-bd_sf"/>
</dbReference>
<accession>A0A0D1KSZ4</accession>
<keyword evidence="6" id="KW-0503">Monooxygenase</keyword>
<evidence type="ECO:0000256" key="2">
    <source>
        <dbReference type="ARBA" id="ARBA00022630"/>
    </source>
</evidence>
<dbReference type="InterPro" id="IPR002938">
    <property type="entry name" value="FAD-bd"/>
</dbReference>
<dbReference type="PANTHER" id="PTHR43004:SF19">
    <property type="entry name" value="BINDING MONOOXYGENASE, PUTATIVE (JCVI)-RELATED"/>
    <property type="match status" value="1"/>
</dbReference>
<dbReference type="EMBL" id="CP120576">
    <property type="protein sequence ID" value="WEY84301.1"/>
    <property type="molecule type" value="Genomic_DNA"/>
</dbReference>
<evidence type="ECO:0000256" key="3">
    <source>
        <dbReference type="ARBA" id="ARBA00022827"/>
    </source>
</evidence>
<feature type="domain" description="FAD-binding" evidence="4">
    <location>
        <begin position="5"/>
        <end position="340"/>
    </location>
</feature>
<dbReference type="SUPFAM" id="SSF51905">
    <property type="entry name" value="FAD/NAD(P)-binding domain"/>
    <property type="match status" value="1"/>
</dbReference>
<evidence type="ECO:0000313" key="7">
    <source>
        <dbReference type="Proteomes" id="UP000032247"/>
    </source>
</evidence>
<dbReference type="Pfam" id="PF21274">
    <property type="entry name" value="Rng_hyd_C"/>
    <property type="match status" value="1"/>
</dbReference>
<dbReference type="EMBL" id="JXBC01000002">
    <property type="protein sequence ID" value="KIU12000.1"/>
    <property type="molecule type" value="Genomic_DNA"/>
</dbReference>
<dbReference type="Proteomes" id="UP001214898">
    <property type="component" value="Chromosome"/>
</dbReference>
<evidence type="ECO:0000259" key="4">
    <source>
        <dbReference type="Pfam" id="PF01494"/>
    </source>
</evidence>
<evidence type="ECO:0000313" key="5">
    <source>
        <dbReference type="EMBL" id="KIU12000.1"/>
    </source>
</evidence>
<dbReference type="AlphaFoldDB" id="A0A0D1KSZ4"/>
<keyword evidence="3" id="KW-0274">FAD</keyword>
<dbReference type="Gene3D" id="3.50.50.60">
    <property type="entry name" value="FAD/NAD(P)-binding domain"/>
    <property type="match status" value="1"/>
</dbReference>
<dbReference type="Proteomes" id="UP000032247">
    <property type="component" value="Unassembled WGS sequence"/>
</dbReference>
<dbReference type="GO" id="GO:0071949">
    <property type="term" value="F:FAD binding"/>
    <property type="evidence" value="ECO:0007669"/>
    <property type="project" value="InterPro"/>
</dbReference>
<keyword evidence="6" id="KW-0560">Oxidoreductase</keyword>
<name>A0A0D1KSZ4_BACIU</name>
<reference evidence="5 7" key="1">
    <citation type="submission" date="2014-12" db="EMBL/GenBank/DDBJ databases">
        <title>Comparative genome analysis of Bacillus coagulans HM-08, Clostridium butyricum HM-68, Bacillus subtilis HM-66 and Bacillus licheniformis BL-09.</title>
        <authorList>
            <person name="Zhang H."/>
        </authorList>
    </citation>
    <scope>NUCLEOTIDE SEQUENCE [LARGE SCALE GENOMIC DNA]</scope>
    <source>
        <strain evidence="5 7">HM-66</strain>
    </source>
</reference>
<dbReference type="Gene3D" id="3.40.30.120">
    <property type="match status" value="1"/>
</dbReference>
<evidence type="ECO:0000313" key="6">
    <source>
        <dbReference type="EMBL" id="WEY84301.1"/>
    </source>
</evidence>
<dbReference type="PRINTS" id="PR00420">
    <property type="entry name" value="RNGMNOXGNASE"/>
</dbReference>
<dbReference type="PANTHER" id="PTHR43004">
    <property type="entry name" value="TRK SYSTEM POTASSIUM UPTAKE PROTEIN"/>
    <property type="match status" value="1"/>
</dbReference>
<protein>
    <submittedName>
        <fullName evidence="6">Monooxygenase</fullName>
    </submittedName>
</protein>
<organism evidence="5 7">
    <name type="scientific">Bacillus subtilis</name>
    <dbReference type="NCBI Taxonomy" id="1423"/>
    <lineage>
        <taxon>Bacteria</taxon>
        <taxon>Bacillati</taxon>
        <taxon>Bacillota</taxon>
        <taxon>Bacilli</taxon>
        <taxon>Bacillales</taxon>
        <taxon>Bacillaceae</taxon>
        <taxon>Bacillus</taxon>
    </lineage>
</organism>
<dbReference type="Pfam" id="PF01494">
    <property type="entry name" value="FAD_binding_3"/>
    <property type="match status" value="1"/>
</dbReference>
<dbReference type="GO" id="GO:0016709">
    <property type="term" value="F:oxidoreductase activity, acting on paired donors, with incorporation or reduction of molecular oxygen, NAD(P)H as one donor, and incorporation of one atom of oxygen"/>
    <property type="evidence" value="ECO:0007669"/>
    <property type="project" value="UniProtKB-ARBA"/>
</dbReference>
<dbReference type="STRING" id="483913.AN935_05475"/>
<sequence>MMMKYEAVIIGGGPVGFMLASELAMAGVGTCVIERLEKPVPHSKALTLHPRTLELLEMRGILERFVSKGSKIPSGHFSMLDTRLDFSGLDTSCPYTLLLPQSKTEKLLEDHARRLGTEVFRGAEALSVTQNGEAVQTIFKDRDGSVRTITSKFAVGADGAGSTVRKQAKIEFPGTDSTVTAALGDVALLSPPPSGVLSLCTKEGGVMIVPLSPDRYRVIVISPYRTQTPKDVPVTEEELKVDLLRICGTDFGLSDPSWMSRFGNAARQAKRYRDGRIFLAGDAAHIHFPAGGQGLNVGLQDAMNLGWKLVAAIKGSAPSWLLDSYHDERHPAAEGLLRNTEAQTKLIDFTQAGLHLRSMMSELLAFPDVNRYVAGQISALDVRYEADRTMPPNRLNGARLPDMKLILSDGNSERLYSFLQNGTFVLLSLRQEADDHIEVKGLCTVTASLAEPNEKLRDVHTILIRPDGHVAWAVDASAPDCTQVIQKGISRWFSVTSRV</sequence>
<evidence type="ECO:0000256" key="1">
    <source>
        <dbReference type="ARBA" id="ARBA00001974"/>
    </source>
</evidence>
<keyword evidence="2" id="KW-0285">Flavoprotein</keyword>
<gene>
    <name evidence="6" type="primary">yhjG</name>
    <name evidence="6" type="ORF">P5633_18660</name>
    <name evidence="5" type="ORF">SC09_Contig19orf00320</name>
</gene>
<proteinExistence type="predicted"/>
<comment type="cofactor">
    <cofactor evidence="1">
        <name>FAD</name>
        <dbReference type="ChEBI" id="CHEBI:57692"/>
    </cofactor>
</comment>
<dbReference type="InterPro" id="IPR050641">
    <property type="entry name" value="RIFMO-like"/>
</dbReference>
<dbReference type="NCBIfam" id="NF006092">
    <property type="entry name" value="PRK08244.1"/>
    <property type="match status" value="1"/>
</dbReference>
<dbReference type="Gene3D" id="3.30.70.2450">
    <property type="match status" value="1"/>
</dbReference>
<dbReference type="PATRIC" id="fig|1423.173.peg.882"/>
<reference evidence="6" key="2">
    <citation type="submission" date="2023-03" db="EMBL/GenBank/DDBJ databases">
        <title>Complete genome sequences of 52 Bacillus and Priestia strains isolated from West-African fermentations and 26 reference strains from the DSMZ collection.</title>
        <authorList>
            <person name="Wiedenbein E.S."/>
            <person name="Canoy T.S."/>
            <person name="Hui Y."/>
            <person name="Parkouda C."/>
            <person name="Dawende C."/>
            <person name="Ametefe E."/>
            <person name="Jespersen L."/>
            <person name="Nielsen D.S."/>
        </authorList>
    </citation>
    <scope>NUCLEOTIDE SEQUENCE</scope>
    <source>
        <strain evidence="6">PRO56</strain>
    </source>
</reference>